<dbReference type="PROSITE" id="PS50925">
    <property type="entry name" value="BLUF"/>
    <property type="match status" value="1"/>
</dbReference>
<dbReference type="InterPro" id="IPR036046">
    <property type="entry name" value="Acylphosphatase-like_dom_sf"/>
</dbReference>
<dbReference type="EMBL" id="CP064781">
    <property type="protein sequence ID" value="QRJ63958.1"/>
    <property type="molecule type" value="Genomic_DNA"/>
</dbReference>
<name>A0A974SPB6_9RHOO</name>
<dbReference type="AlphaFoldDB" id="A0A974SPB6"/>
<dbReference type="Pfam" id="PF04940">
    <property type="entry name" value="BLUF"/>
    <property type="match status" value="1"/>
</dbReference>
<dbReference type="SUPFAM" id="SSF54975">
    <property type="entry name" value="Acylphosphatase/BLUF domain-like"/>
    <property type="match status" value="1"/>
</dbReference>
<dbReference type="KEGG" id="ares:IWH25_00940"/>
<dbReference type="InterPro" id="IPR007024">
    <property type="entry name" value="BLUF_domain"/>
</dbReference>
<dbReference type="Gene3D" id="3.30.70.100">
    <property type="match status" value="1"/>
</dbReference>
<evidence type="ECO:0000313" key="3">
    <source>
        <dbReference type="Proteomes" id="UP000663444"/>
    </source>
</evidence>
<proteinExistence type="predicted"/>
<dbReference type="Proteomes" id="UP000663444">
    <property type="component" value="Chromosome"/>
</dbReference>
<sequence>MSNDEALLSIIYVSSATRLLADDELEQLLRAAREHNAWRGITGLLLYGDGNFMQLLEGPESEVAALYARIQRDPRHHTVITVQKELGLPREFVDWSMAYRRVDAPTWLRLSRGIGADGRPLRLSAAKGVLQDFWAALG</sequence>
<dbReference type="SMART" id="SM01034">
    <property type="entry name" value="BLUF"/>
    <property type="match status" value="1"/>
</dbReference>
<reference evidence="2" key="1">
    <citation type="submission" date="2020-11" db="EMBL/GenBank/DDBJ databases">
        <title>Azospira restricta DSM 18626 genome sequence.</title>
        <authorList>
            <person name="Moe W.M."/>
        </authorList>
    </citation>
    <scope>NUCLEOTIDE SEQUENCE</scope>
    <source>
        <strain evidence="2">DSM 18626</strain>
    </source>
</reference>
<gene>
    <name evidence="2" type="ORF">IWH25_00940</name>
</gene>
<dbReference type="GO" id="GO:0009882">
    <property type="term" value="F:blue light photoreceptor activity"/>
    <property type="evidence" value="ECO:0007669"/>
    <property type="project" value="InterPro"/>
</dbReference>
<evidence type="ECO:0000259" key="1">
    <source>
        <dbReference type="PROSITE" id="PS50925"/>
    </source>
</evidence>
<dbReference type="RefSeq" id="WP_203387489.1">
    <property type="nucleotide sequence ID" value="NZ_CP064781.1"/>
</dbReference>
<dbReference type="GO" id="GO:0071949">
    <property type="term" value="F:FAD binding"/>
    <property type="evidence" value="ECO:0007669"/>
    <property type="project" value="InterPro"/>
</dbReference>
<protein>
    <submittedName>
        <fullName evidence="2">BLUF domain-containing protein</fullName>
    </submittedName>
</protein>
<accession>A0A974SPB6</accession>
<evidence type="ECO:0000313" key="2">
    <source>
        <dbReference type="EMBL" id="QRJ63958.1"/>
    </source>
</evidence>
<organism evidence="2 3">
    <name type="scientific">Azospira restricta</name>
    <dbReference type="NCBI Taxonomy" id="404405"/>
    <lineage>
        <taxon>Bacteria</taxon>
        <taxon>Pseudomonadati</taxon>
        <taxon>Pseudomonadota</taxon>
        <taxon>Betaproteobacteria</taxon>
        <taxon>Rhodocyclales</taxon>
        <taxon>Rhodocyclaceae</taxon>
        <taxon>Azospira</taxon>
    </lineage>
</organism>
<keyword evidence="3" id="KW-1185">Reference proteome</keyword>
<feature type="domain" description="BLUF" evidence="1">
    <location>
        <begin position="7"/>
        <end position="98"/>
    </location>
</feature>